<keyword evidence="7" id="KW-0816">Tricarboxylic acid cycle</keyword>
<evidence type="ECO:0000256" key="7">
    <source>
        <dbReference type="RuleBase" id="RU000555"/>
    </source>
</evidence>
<keyword evidence="7" id="KW-0808">Transferase</keyword>
<evidence type="ECO:0000256" key="5">
    <source>
        <dbReference type="ARBA" id="ARBA00022453"/>
    </source>
</evidence>
<dbReference type="Pfam" id="PF01274">
    <property type="entry name" value="MS_TIM-barrel"/>
    <property type="match status" value="1"/>
</dbReference>
<dbReference type="InterPro" id="IPR019830">
    <property type="entry name" value="Malate_synthase_CS"/>
</dbReference>
<dbReference type="STRING" id="4113.M1B822"/>
<dbReference type="HOGENOM" id="CLU_2487787_0_0_1"/>
<dbReference type="GO" id="GO:0004474">
    <property type="term" value="F:malate synthase activity"/>
    <property type="evidence" value="ECO:0007669"/>
    <property type="project" value="UniProtKB-EC"/>
</dbReference>
<dbReference type="GO" id="GO:0009514">
    <property type="term" value="C:glyoxysome"/>
    <property type="evidence" value="ECO:0007669"/>
    <property type="project" value="UniProtKB-SubCell"/>
</dbReference>
<name>M1B822_SOLTU</name>
<evidence type="ECO:0000256" key="4">
    <source>
        <dbReference type="ARBA" id="ARBA00012636"/>
    </source>
</evidence>
<keyword evidence="5" id="KW-0330">Glyoxysome</keyword>
<proteinExistence type="inferred from homology"/>
<dbReference type="EnsemblPlants" id="PGSC0003DMT400039285">
    <property type="protein sequence ID" value="PGSC0003DMT400039285"/>
    <property type="gene ID" value="PGSC0003DMG401015193"/>
</dbReference>
<dbReference type="UniPathway" id="UPA00703">
    <property type="reaction ID" value="UER00720"/>
</dbReference>
<organism evidence="9 10">
    <name type="scientific">Solanum tuberosum</name>
    <name type="common">Potato</name>
    <dbReference type="NCBI Taxonomy" id="4113"/>
    <lineage>
        <taxon>Eukaryota</taxon>
        <taxon>Viridiplantae</taxon>
        <taxon>Streptophyta</taxon>
        <taxon>Embryophyta</taxon>
        <taxon>Tracheophyta</taxon>
        <taxon>Spermatophyta</taxon>
        <taxon>Magnoliopsida</taxon>
        <taxon>eudicotyledons</taxon>
        <taxon>Gunneridae</taxon>
        <taxon>Pentapetalae</taxon>
        <taxon>asterids</taxon>
        <taxon>lamiids</taxon>
        <taxon>Solanales</taxon>
        <taxon>Solanaceae</taxon>
        <taxon>Solanoideae</taxon>
        <taxon>Solaneae</taxon>
        <taxon>Solanum</taxon>
    </lineage>
</organism>
<keyword evidence="6" id="KW-0576">Peroxisome</keyword>
<evidence type="ECO:0000313" key="10">
    <source>
        <dbReference type="Proteomes" id="UP000011115"/>
    </source>
</evidence>
<reference evidence="10" key="1">
    <citation type="journal article" date="2011" name="Nature">
        <title>Genome sequence and analysis of the tuber crop potato.</title>
        <authorList>
            <consortium name="The Potato Genome Sequencing Consortium"/>
        </authorList>
    </citation>
    <scope>NUCLEOTIDE SEQUENCE [LARGE SCALE GENOMIC DNA]</scope>
    <source>
        <strain evidence="10">cv. DM1-3 516 R44</strain>
    </source>
</reference>
<dbReference type="AlphaFoldDB" id="M1B822"/>
<dbReference type="eggNOG" id="KOG1261">
    <property type="taxonomic scope" value="Eukaryota"/>
</dbReference>
<dbReference type="GO" id="GO:0006099">
    <property type="term" value="P:tricarboxylic acid cycle"/>
    <property type="evidence" value="ECO:0007669"/>
    <property type="project" value="UniProtKB-KW"/>
</dbReference>
<comment type="catalytic activity">
    <reaction evidence="7">
        <text>glyoxylate + acetyl-CoA + H2O = (S)-malate + CoA + H(+)</text>
        <dbReference type="Rhea" id="RHEA:18181"/>
        <dbReference type="ChEBI" id="CHEBI:15377"/>
        <dbReference type="ChEBI" id="CHEBI:15378"/>
        <dbReference type="ChEBI" id="CHEBI:15589"/>
        <dbReference type="ChEBI" id="CHEBI:36655"/>
        <dbReference type="ChEBI" id="CHEBI:57287"/>
        <dbReference type="ChEBI" id="CHEBI:57288"/>
        <dbReference type="EC" id="2.3.3.9"/>
    </reaction>
</comment>
<accession>M1B822</accession>
<dbReference type="PROSITE" id="PS00510">
    <property type="entry name" value="MALATE_SYNTHASE"/>
    <property type="match status" value="1"/>
</dbReference>
<dbReference type="InterPro" id="IPR006252">
    <property type="entry name" value="Malate_synthA"/>
</dbReference>
<comment type="subcellular location">
    <subcellularLocation>
        <location evidence="1">Glyoxysome</location>
    </subcellularLocation>
</comment>
<evidence type="ECO:0000256" key="2">
    <source>
        <dbReference type="ARBA" id="ARBA00004757"/>
    </source>
</evidence>
<dbReference type="InterPro" id="IPR011076">
    <property type="entry name" value="Malate_synth_sf"/>
</dbReference>
<dbReference type="PANTHER" id="PTHR42902:SF1">
    <property type="entry name" value="MALATE SYNTHASE 1-RELATED"/>
    <property type="match status" value="1"/>
</dbReference>
<dbReference type="InParanoid" id="M1B822"/>
<dbReference type="PANTHER" id="PTHR42902">
    <property type="entry name" value="MALATE SYNTHASE"/>
    <property type="match status" value="1"/>
</dbReference>
<dbReference type="Gramene" id="PGSC0003DMT400039285">
    <property type="protein sequence ID" value="PGSC0003DMT400039285"/>
    <property type="gene ID" value="PGSC0003DMG401015193"/>
</dbReference>
<evidence type="ECO:0000256" key="6">
    <source>
        <dbReference type="ARBA" id="ARBA00023140"/>
    </source>
</evidence>
<feature type="domain" description="Malate synthase TIM barrel" evidence="8">
    <location>
        <begin position="1"/>
        <end position="77"/>
    </location>
</feature>
<comment type="similarity">
    <text evidence="3 7">Belongs to the malate synthase family.</text>
</comment>
<evidence type="ECO:0000256" key="1">
    <source>
        <dbReference type="ARBA" id="ARBA00004130"/>
    </source>
</evidence>
<reference evidence="9" key="2">
    <citation type="submission" date="2015-06" db="UniProtKB">
        <authorList>
            <consortium name="EnsemblPlants"/>
        </authorList>
    </citation>
    <scope>IDENTIFICATION</scope>
    <source>
        <strain evidence="9">DM1-3 516 R44</strain>
    </source>
</reference>
<dbReference type="InterPro" id="IPR001465">
    <property type="entry name" value="Malate_synthase_TIM"/>
</dbReference>
<dbReference type="Proteomes" id="UP000011115">
    <property type="component" value="Unassembled WGS sequence"/>
</dbReference>
<comment type="pathway">
    <text evidence="2 7">Carbohydrate metabolism; glyoxylate cycle; (S)-malate from isocitrate: step 2/2.</text>
</comment>
<dbReference type="EC" id="2.3.3.9" evidence="4 7"/>
<keyword evidence="10" id="KW-1185">Reference proteome</keyword>
<dbReference type="Gene3D" id="3.20.20.360">
    <property type="entry name" value="Malate synthase, domain 3"/>
    <property type="match status" value="1"/>
</dbReference>
<evidence type="ECO:0000256" key="3">
    <source>
        <dbReference type="ARBA" id="ARBA00006394"/>
    </source>
</evidence>
<dbReference type="InterPro" id="IPR046363">
    <property type="entry name" value="MS_N_TIM-barrel_dom"/>
</dbReference>
<sequence>MNEILYELRDHSVGLNCGRWDYIFSYVKTFQGHPDRLLPDRVQVGMAQHFMRSYSDLLIHTCHKRGVHAMGGMVCQYQLLFPILCSF</sequence>
<dbReference type="PaxDb" id="4113-PGSC0003DMT400039285"/>
<evidence type="ECO:0000313" key="9">
    <source>
        <dbReference type="EnsemblPlants" id="PGSC0003DMT400039285"/>
    </source>
</evidence>
<dbReference type="SUPFAM" id="SSF51645">
    <property type="entry name" value="Malate synthase G"/>
    <property type="match status" value="1"/>
</dbReference>
<evidence type="ECO:0000259" key="8">
    <source>
        <dbReference type="Pfam" id="PF01274"/>
    </source>
</evidence>
<keyword evidence="7" id="KW-0329">Glyoxylate bypass</keyword>
<protein>
    <recommendedName>
        <fullName evidence="4 7">Malate synthase</fullName>
        <ecNumber evidence="4 7">2.3.3.9</ecNumber>
    </recommendedName>
</protein>
<dbReference type="GO" id="GO:0006097">
    <property type="term" value="P:glyoxylate cycle"/>
    <property type="evidence" value="ECO:0007669"/>
    <property type="project" value="UniProtKB-UniPathway"/>
</dbReference>